<dbReference type="AlphaFoldDB" id="A0A8H8DJM6"/>
<evidence type="ECO:0000313" key="3">
    <source>
        <dbReference type="Proteomes" id="UP000673691"/>
    </source>
</evidence>
<accession>A0A8H8DJM6</accession>
<dbReference type="EMBL" id="JAEFCI010004814">
    <property type="protein sequence ID" value="KAG5460716.1"/>
    <property type="molecule type" value="Genomic_DNA"/>
</dbReference>
<reference evidence="2 3" key="1">
    <citation type="journal article" name="Sci. Rep.">
        <title>Genome-scale phylogenetic analyses confirm Olpidium as the closest living zoosporic fungus to the non-flagellated, terrestrial fungi.</title>
        <authorList>
            <person name="Chang Y."/>
            <person name="Rochon D."/>
            <person name="Sekimoto S."/>
            <person name="Wang Y."/>
            <person name="Chovatia M."/>
            <person name="Sandor L."/>
            <person name="Salamov A."/>
            <person name="Grigoriev I.V."/>
            <person name="Stajich J.E."/>
            <person name="Spatafora J.W."/>
        </authorList>
    </citation>
    <scope>NUCLEOTIDE SEQUENCE [LARGE SCALE GENOMIC DNA]</scope>
    <source>
        <strain evidence="2">S191</strain>
    </source>
</reference>
<evidence type="ECO:0000313" key="2">
    <source>
        <dbReference type="EMBL" id="KAG5460716.1"/>
    </source>
</evidence>
<dbReference type="OrthoDB" id="3344688at2759"/>
<gene>
    <name evidence="2" type="ORF">BJ554DRAFT_7197</name>
</gene>
<name>A0A8H8DJM6_9FUNG</name>
<organism evidence="2 3">
    <name type="scientific">Olpidium bornovanus</name>
    <dbReference type="NCBI Taxonomy" id="278681"/>
    <lineage>
        <taxon>Eukaryota</taxon>
        <taxon>Fungi</taxon>
        <taxon>Fungi incertae sedis</taxon>
        <taxon>Olpidiomycota</taxon>
        <taxon>Olpidiomycotina</taxon>
        <taxon>Olpidiomycetes</taxon>
        <taxon>Olpidiales</taxon>
        <taxon>Olpidiaceae</taxon>
        <taxon>Olpidium</taxon>
    </lineage>
</organism>
<protein>
    <submittedName>
        <fullName evidence="2">Uncharacterized protein</fullName>
    </submittedName>
</protein>
<dbReference type="Proteomes" id="UP000673691">
    <property type="component" value="Unassembled WGS sequence"/>
</dbReference>
<feature type="region of interest" description="Disordered" evidence="1">
    <location>
        <begin position="36"/>
        <end position="63"/>
    </location>
</feature>
<proteinExistence type="predicted"/>
<comment type="caution">
    <text evidence="2">The sequence shown here is derived from an EMBL/GenBank/DDBJ whole genome shotgun (WGS) entry which is preliminary data.</text>
</comment>
<feature type="compositionally biased region" description="Polar residues" evidence="1">
    <location>
        <begin position="36"/>
        <end position="61"/>
    </location>
</feature>
<dbReference type="CDD" id="cd09272">
    <property type="entry name" value="RNase_HI_RT_Ty1"/>
    <property type="match status" value="1"/>
</dbReference>
<sequence length="272" mass="29595">MAGALAARWCSRGEAVLPRGSKRRYATPGTVPYLSLTTSSNVPSTGTELTSKKPSTNVSSQPKERADIAILRAINGIFDAQHAHVTKQKKGGTGISPTPVKITCDSQGAQAFAKRPMNHQRTKHIAVRWHFVRDAITQEKVKILDGGTEDMVADGLTKGMLRPAHEKHTGQMGVVVAVEASPPKTLEIVVRPKANESASEPARNGAQCADNVLRDKDEQFALIETVNTARRICLLPAHRDMFARNVGSEDDVDWARSRQSRGGISEKICRSR</sequence>
<evidence type="ECO:0000256" key="1">
    <source>
        <dbReference type="SAM" id="MobiDB-lite"/>
    </source>
</evidence>
<keyword evidence="3" id="KW-1185">Reference proteome</keyword>